<dbReference type="AlphaFoldDB" id="A0A1M2VFH4"/>
<dbReference type="EMBL" id="MNAD01001325">
    <property type="protein sequence ID" value="OJT06306.1"/>
    <property type="molecule type" value="Genomic_DNA"/>
</dbReference>
<sequence>FKPFRDVSCCPCLLVAIAGPNIMVGGAVYAEQIIATSFTSYISIAPLDVPGPRPMYDAAIWRAARLMYALKKTITALNEHYTAVTKAMNAARLASRLPTAYVGPHLTKVSAPDGTEISLTYTGRLCLKQAAKAVFTARASIDPPPQGPSSFDAIVKFTKTYSPEGHRLLEAQALAPKLYFCEWVASVDMYVVVMEHVRNAESTESVENEVRMSAKDIAAVRKAVQLLHSNELVFGDLRRPNVLLREDGGPLLVDFDWCGAAGQARYPLSVNMDCQLQWHPDVDAHELIKYEHDEHMFKVLTGRPFKQ</sequence>
<reference evidence="1 2" key="1">
    <citation type="submission" date="2016-10" db="EMBL/GenBank/DDBJ databases">
        <title>Genome sequence of the basidiomycete white-rot fungus Trametes pubescens.</title>
        <authorList>
            <person name="Makela M.R."/>
            <person name="Granchi Z."/>
            <person name="Peng M."/>
            <person name="De Vries R.P."/>
            <person name="Grigoriev I."/>
            <person name="Riley R."/>
            <person name="Hilden K."/>
        </authorList>
    </citation>
    <scope>NUCLEOTIDE SEQUENCE [LARGE SCALE GENOMIC DNA]</scope>
    <source>
        <strain evidence="1 2">FBCC735</strain>
    </source>
</reference>
<dbReference type="Proteomes" id="UP000184267">
    <property type="component" value="Unassembled WGS sequence"/>
</dbReference>
<feature type="non-terminal residue" evidence="1">
    <location>
        <position position="1"/>
    </location>
</feature>
<dbReference type="InterPro" id="IPR011009">
    <property type="entry name" value="Kinase-like_dom_sf"/>
</dbReference>
<proteinExistence type="predicted"/>
<evidence type="ECO:0008006" key="3">
    <source>
        <dbReference type="Google" id="ProtNLM"/>
    </source>
</evidence>
<evidence type="ECO:0000313" key="1">
    <source>
        <dbReference type="EMBL" id="OJT06306.1"/>
    </source>
</evidence>
<dbReference type="SUPFAM" id="SSF56112">
    <property type="entry name" value="Protein kinase-like (PK-like)"/>
    <property type="match status" value="1"/>
</dbReference>
<organism evidence="1 2">
    <name type="scientific">Trametes pubescens</name>
    <name type="common">White-rot fungus</name>
    <dbReference type="NCBI Taxonomy" id="154538"/>
    <lineage>
        <taxon>Eukaryota</taxon>
        <taxon>Fungi</taxon>
        <taxon>Dikarya</taxon>
        <taxon>Basidiomycota</taxon>
        <taxon>Agaricomycotina</taxon>
        <taxon>Agaricomycetes</taxon>
        <taxon>Polyporales</taxon>
        <taxon>Polyporaceae</taxon>
        <taxon>Trametes</taxon>
    </lineage>
</organism>
<dbReference type="OrthoDB" id="2803068at2759"/>
<gene>
    <name evidence="1" type="ORF">TRAPUB_2838</name>
</gene>
<keyword evidence="2" id="KW-1185">Reference proteome</keyword>
<comment type="caution">
    <text evidence="1">The sequence shown here is derived from an EMBL/GenBank/DDBJ whole genome shotgun (WGS) entry which is preliminary data.</text>
</comment>
<protein>
    <recommendedName>
        <fullName evidence="3">Protein kinase domain-containing protein</fullName>
    </recommendedName>
</protein>
<evidence type="ECO:0000313" key="2">
    <source>
        <dbReference type="Proteomes" id="UP000184267"/>
    </source>
</evidence>
<dbReference type="OMA" id="CCATILI"/>
<accession>A0A1M2VFH4</accession>
<name>A0A1M2VFH4_TRAPU</name>
<dbReference type="Gene3D" id="1.10.510.10">
    <property type="entry name" value="Transferase(Phosphotransferase) domain 1"/>
    <property type="match status" value="1"/>
</dbReference>